<dbReference type="AlphaFoldDB" id="A0A9D4VWW1"/>
<dbReference type="Proteomes" id="UP001058974">
    <property type="component" value="Chromosome 7"/>
</dbReference>
<dbReference type="PANTHER" id="PTHR12970:SF1">
    <property type="entry name" value="PROTEASOME ASSEMBLY CHAPERONE 2"/>
    <property type="match status" value="1"/>
</dbReference>
<dbReference type="EMBL" id="JAMSHJ010000007">
    <property type="protein sequence ID" value="KAI5390334.1"/>
    <property type="molecule type" value="Genomic_DNA"/>
</dbReference>
<evidence type="ECO:0000256" key="1">
    <source>
        <dbReference type="ARBA" id="ARBA00019186"/>
    </source>
</evidence>
<evidence type="ECO:0000313" key="4">
    <source>
        <dbReference type="EMBL" id="KAI5390334.1"/>
    </source>
</evidence>
<evidence type="ECO:0000256" key="2">
    <source>
        <dbReference type="ARBA" id="ARBA00023186"/>
    </source>
</evidence>
<dbReference type="InterPro" id="IPR016562">
    <property type="entry name" value="Proteasome_assmbl_chp_2_euk"/>
</dbReference>
<reference evidence="4 5" key="1">
    <citation type="journal article" date="2022" name="Nat. Genet.">
        <title>Improved pea reference genome and pan-genome highlight genomic features and evolutionary characteristics.</title>
        <authorList>
            <person name="Yang T."/>
            <person name="Liu R."/>
            <person name="Luo Y."/>
            <person name="Hu S."/>
            <person name="Wang D."/>
            <person name="Wang C."/>
            <person name="Pandey M.K."/>
            <person name="Ge S."/>
            <person name="Xu Q."/>
            <person name="Li N."/>
            <person name="Li G."/>
            <person name="Huang Y."/>
            <person name="Saxena R.K."/>
            <person name="Ji Y."/>
            <person name="Li M."/>
            <person name="Yan X."/>
            <person name="He Y."/>
            <person name="Liu Y."/>
            <person name="Wang X."/>
            <person name="Xiang C."/>
            <person name="Varshney R.K."/>
            <person name="Ding H."/>
            <person name="Gao S."/>
            <person name="Zong X."/>
        </authorList>
    </citation>
    <scope>NUCLEOTIDE SEQUENCE [LARGE SCALE GENOMIC DNA]</scope>
    <source>
        <strain evidence="4 5">cv. Zhongwan 6</strain>
    </source>
</reference>
<proteinExistence type="inferred from homology"/>
<dbReference type="GO" id="GO:0005829">
    <property type="term" value="C:cytosol"/>
    <property type="evidence" value="ECO:0007669"/>
    <property type="project" value="TreeGrafter"/>
</dbReference>
<keyword evidence="2" id="KW-0143">Chaperone</keyword>
<sequence length="332" mass="36600">QVPTIASTQRRYPHKTPIFSLSNFPLLLPQEKAKRRSLKKLKQQSSKFPPLHMKFISEGSNHFHEDCSTLILPAVSIGNVGQLTADLLVSSLGSEKVGYLDDPYVLPCVGNDAYGPVPQGDLALPLEAYDSPSNGVTVIQQRSPVIKGMMLEFAKNMADFIAGSGKKHIIILSSLDFGKWQKVDMSSGLQIYYLSSANSNGTDENCEQLGWKKLQEYDPSQKHWKYLSDLAEGKATTEDTISIEDELEEEDYYASLPFAALFSFLKAKGLKVTCLLCYCSEGDNTSDAFQLADAACKLLKPSQPNSGIEGGKWRVPLSWMSVYGPPPDVSIF</sequence>
<dbReference type="InterPro" id="IPR019151">
    <property type="entry name" value="Proteasome_assmbl_chaperone_2"/>
</dbReference>
<dbReference type="SUPFAM" id="SSF159659">
    <property type="entry name" value="Cgl1923-like"/>
    <property type="match status" value="1"/>
</dbReference>
<gene>
    <name evidence="4" type="ORF">KIW84_075590</name>
</gene>
<dbReference type="PANTHER" id="PTHR12970">
    <property type="entry name" value="PROTEASOME ASSEMBLY CHAPERONE 2"/>
    <property type="match status" value="1"/>
</dbReference>
<comment type="caution">
    <text evidence="4">The sequence shown here is derived from an EMBL/GenBank/DDBJ whole genome shotgun (WGS) entry which is preliminary data.</text>
</comment>
<feature type="non-terminal residue" evidence="4">
    <location>
        <position position="332"/>
    </location>
</feature>
<accession>A0A9D4VWW1</accession>
<dbReference type="Pfam" id="PF09754">
    <property type="entry name" value="PAC2"/>
    <property type="match status" value="1"/>
</dbReference>
<name>A0A9D4VWW1_PEA</name>
<dbReference type="Gene3D" id="3.40.50.10900">
    <property type="entry name" value="PAC-like subunit"/>
    <property type="match status" value="2"/>
</dbReference>
<dbReference type="GO" id="GO:0043248">
    <property type="term" value="P:proteasome assembly"/>
    <property type="evidence" value="ECO:0007669"/>
    <property type="project" value="TreeGrafter"/>
</dbReference>
<dbReference type="FunFam" id="3.40.50.10900:FF:000004">
    <property type="entry name" value="Proteasome assembly chaperone 2"/>
    <property type="match status" value="1"/>
</dbReference>
<evidence type="ECO:0000256" key="3">
    <source>
        <dbReference type="ARBA" id="ARBA00025745"/>
    </source>
</evidence>
<dbReference type="Gramene" id="Psat07G0559000-T1">
    <property type="protein sequence ID" value="KAI5390334.1"/>
    <property type="gene ID" value="KIW84_075590"/>
</dbReference>
<dbReference type="InterPro" id="IPR038389">
    <property type="entry name" value="PSMG2_sf"/>
</dbReference>
<keyword evidence="5" id="KW-1185">Reference proteome</keyword>
<dbReference type="GO" id="GO:0005634">
    <property type="term" value="C:nucleus"/>
    <property type="evidence" value="ECO:0007669"/>
    <property type="project" value="TreeGrafter"/>
</dbReference>
<evidence type="ECO:0000313" key="5">
    <source>
        <dbReference type="Proteomes" id="UP001058974"/>
    </source>
</evidence>
<organism evidence="4 5">
    <name type="scientific">Pisum sativum</name>
    <name type="common">Garden pea</name>
    <name type="synonym">Lathyrus oleraceus</name>
    <dbReference type="NCBI Taxonomy" id="3888"/>
    <lineage>
        <taxon>Eukaryota</taxon>
        <taxon>Viridiplantae</taxon>
        <taxon>Streptophyta</taxon>
        <taxon>Embryophyta</taxon>
        <taxon>Tracheophyta</taxon>
        <taxon>Spermatophyta</taxon>
        <taxon>Magnoliopsida</taxon>
        <taxon>eudicotyledons</taxon>
        <taxon>Gunneridae</taxon>
        <taxon>Pentapetalae</taxon>
        <taxon>rosids</taxon>
        <taxon>fabids</taxon>
        <taxon>Fabales</taxon>
        <taxon>Fabaceae</taxon>
        <taxon>Papilionoideae</taxon>
        <taxon>50 kb inversion clade</taxon>
        <taxon>NPAAA clade</taxon>
        <taxon>Hologalegina</taxon>
        <taxon>IRL clade</taxon>
        <taxon>Fabeae</taxon>
        <taxon>Lathyrus</taxon>
    </lineage>
</organism>
<protein>
    <recommendedName>
        <fullName evidence="1">Proteasome assembly chaperone 2</fullName>
    </recommendedName>
</protein>
<comment type="similarity">
    <text evidence="3">Belongs to the PSMG2 family.</text>
</comment>
<dbReference type="FunFam" id="3.40.50.10900:FF:000005">
    <property type="entry name" value="Proteasome assembly chaperone 2"/>
    <property type="match status" value="1"/>
</dbReference>